<feature type="binding site" evidence="7">
    <location>
        <position position="370"/>
    </location>
    <ligand>
        <name>deamido-NAD(+)</name>
        <dbReference type="ChEBI" id="CHEBI:58437"/>
        <note>ligand shared between two neighboring subunits</note>
    </ligand>
</feature>
<evidence type="ECO:0000256" key="5">
    <source>
        <dbReference type="ARBA" id="ARBA00022840"/>
    </source>
</evidence>
<proteinExistence type="inferred from homology"/>
<dbReference type="HAMAP" id="MF_02090">
    <property type="entry name" value="NadE_glutamine_dep"/>
    <property type="match status" value="1"/>
</dbReference>
<comment type="catalytic activity">
    <reaction evidence="7 8">
        <text>deamido-NAD(+) + L-glutamine + ATP + H2O = L-glutamate + AMP + diphosphate + NAD(+) + H(+)</text>
        <dbReference type="Rhea" id="RHEA:24384"/>
        <dbReference type="ChEBI" id="CHEBI:15377"/>
        <dbReference type="ChEBI" id="CHEBI:15378"/>
        <dbReference type="ChEBI" id="CHEBI:29985"/>
        <dbReference type="ChEBI" id="CHEBI:30616"/>
        <dbReference type="ChEBI" id="CHEBI:33019"/>
        <dbReference type="ChEBI" id="CHEBI:57540"/>
        <dbReference type="ChEBI" id="CHEBI:58359"/>
        <dbReference type="ChEBI" id="CHEBI:58437"/>
        <dbReference type="ChEBI" id="CHEBI:456215"/>
        <dbReference type="EC" id="6.3.5.1"/>
    </reaction>
</comment>
<evidence type="ECO:0000256" key="3">
    <source>
        <dbReference type="ARBA" id="ARBA00022598"/>
    </source>
</evidence>
<evidence type="ECO:0000256" key="9">
    <source>
        <dbReference type="RuleBase" id="RU003811"/>
    </source>
</evidence>
<dbReference type="InterPro" id="IPR036526">
    <property type="entry name" value="C-N_Hydrolase_sf"/>
</dbReference>
<keyword evidence="3 7" id="KW-0436">Ligase</keyword>
<evidence type="ECO:0000313" key="11">
    <source>
        <dbReference type="EMBL" id="MDP0590307.1"/>
    </source>
</evidence>
<dbReference type="NCBIfam" id="TIGR00552">
    <property type="entry name" value="nadE"/>
    <property type="match status" value="1"/>
</dbReference>
<feature type="binding site" evidence="7">
    <location>
        <position position="399"/>
    </location>
    <ligand>
        <name>deamido-NAD(+)</name>
        <dbReference type="ChEBI" id="CHEBI:58437"/>
        <note>ligand shared between two neighboring subunits</note>
    </ligand>
</feature>
<dbReference type="Gene3D" id="3.40.50.620">
    <property type="entry name" value="HUPs"/>
    <property type="match status" value="1"/>
</dbReference>
<comment type="pathway">
    <text evidence="1 7 8">Cofactor biosynthesis; NAD(+) biosynthesis; NAD(+) from deamido-NAD(+) (L-Gln route): step 1/1.</text>
</comment>
<dbReference type="InterPro" id="IPR003694">
    <property type="entry name" value="NAD_synthase"/>
</dbReference>
<feature type="active site" description="Nucleophile; for glutaminase activity" evidence="7">
    <location>
        <position position="148"/>
    </location>
</feature>
<feature type="binding site" evidence="7">
    <location>
        <position position="509"/>
    </location>
    <ligand>
        <name>deamido-NAD(+)</name>
        <dbReference type="ChEBI" id="CHEBI:58437"/>
        <note>ligand shared between two neighboring subunits</note>
    </ligand>
</feature>
<dbReference type="InterPro" id="IPR003010">
    <property type="entry name" value="C-N_Hydrolase"/>
</dbReference>
<feature type="active site" description="Proton acceptor; for glutaminase activity" evidence="7">
    <location>
        <position position="46"/>
    </location>
</feature>
<dbReference type="GO" id="GO:0008795">
    <property type="term" value="F:NAD+ synthase activity"/>
    <property type="evidence" value="ECO:0007669"/>
    <property type="project" value="UniProtKB-UniRule"/>
</dbReference>
<evidence type="ECO:0000256" key="7">
    <source>
        <dbReference type="HAMAP-Rule" id="MF_02090"/>
    </source>
</evidence>
<feature type="binding site" evidence="7">
    <location>
        <position position="394"/>
    </location>
    <ligand>
        <name>ATP</name>
        <dbReference type="ChEBI" id="CHEBI:30616"/>
    </ligand>
</feature>
<dbReference type="NCBIfam" id="NF010588">
    <property type="entry name" value="PRK13981.1"/>
    <property type="match status" value="1"/>
</dbReference>
<comment type="caution">
    <text evidence="11">The sequence shown here is derived from an EMBL/GenBank/DDBJ whole genome shotgun (WGS) entry which is preliminary data.</text>
</comment>
<dbReference type="PANTHER" id="PTHR23090">
    <property type="entry name" value="NH 3 /GLUTAMINE-DEPENDENT NAD + SYNTHETASE"/>
    <property type="match status" value="1"/>
</dbReference>
<dbReference type="PANTHER" id="PTHR23090:SF9">
    <property type="entry name" value="GLUTAMINE-DEPENDENT NAD(+) SYNTHETASE"/>
    <property type="match status" value="1"/>
</dbReference>
<dbReference type="EC" id="6.3.5.1" evidence="7 8"/>
<evidence type="ECO:0000256" key="4">
    <source>
        <dbReference type="ARBA" id="ARBA00022741"/>
    </source>
</evidence>
<comment type="caution">
    <text evidence="7">Lacks conserved residue(s) required for the propagation of feature annotation.</text>
</comment>
<dbReference type="CDD" id="cd00553">
    <property type="entry name" value="NAD_synthase"/>
    <property type="match status" value="1"/>
</dbReference>
<sequence>MSSFLNIVIAQLDFMVGDIDGNTSKIIETVERVRNAMSADVIVFPELTICGYPPEDLLLRRSLIVRSEKALKRIGIVNGIDLVIGMAAMGTHGLENQAVVIRAGNVICRYGKQYLPNYKVFDERRYFSPSNGLGLFECKGVKISLSICEDLWHSGPILASKKAEADLIISLNASPFHWDKLHIRHDMVRKRCRETGLPVVYTNLVGGQDELVFDGGSFAMNGSGELMVEACYFNEELCPVQFDVLSGTLLAGTKAKRPSLHARVYQALVAGVKDYVNKNGFKGILLGLSGGVDSGLTLAIANDALGPERVQAVMMPYIYTSDMSLEDAEEEAVLLGVDYKVIPIETIFNAFTQTLSDEFQGYGKDVTEENLQSRIRGTLLMALSNKKGYLVLTTGNKSEMSVGYSTLYGDMAGGFNVLKDVPKTLVFELAKYRNSIGYVIPKRVIDRPPSAELAPDQADADSLPPYEELDSILELYIEKDNSADDIVAIGYDRATVYRILRLVDINEFKRRQAPVGVRITPRGFGRDRRYPITNGWTLGA</sequence>
<feature type="binding site" evidence="7">
    <location>
        <position position="118"/>
    </location>
    <ligand>
        <name>L-glutamine</name>
        <dbReference type="ChEBI" id="CHEBI:58359"/>
    </ligand>
</feature>
<keyword evidence="12" id="KW-1185">Reference proteome</keyword>
<keyword evidence="5 7" id="KW-0067">ATP-binding</keyword>
<evidence type="ECO:0000256" key="6">
    <source>
        <dbReference type="ARBA" id="ARBA00023027"/>
    </source>
</evidence>
<dbReference type="PIRSF" id="PIRSF006630">
    <property type="entry name" value="NADS_GAT"/>
    <property type="match status" value="1"/>
</dbReference>
<reference evidence="11 12" key="1">
    <citation type="journal article" date="2023" name="bioRxiv">
        <title>An intranuclear bacterial parasite of deep-sea mussels expresses apoptosis inhibitors acquired from its host.</title>
        <authorList>
            <person name="Gonzalez Porras M.A."/>
            <person name="Assie A."/>
            <person name="Tietjen M."/>
            <person name="Violette M."/>
            <person name="Kleiner M."/>
            <person name="Gruber-Vodicka H."/>
            <person name="Dubilier N."/>
            <person name="Leisch N."/>
        </authorList>
    </citation>
    <scope>NUCLEOTIDE SEQUENCE [LARGE SCALE GENOMIC DNA]</scope>
    <source>
        <strain evidence="11">IAP13</strain>
    </source>
</reference>
<dbReference type="CDD" id="cd07570">
    <property type="entry name" value="GAT_Gln-NAD-synth"/>
    <property type="match status" value="1"/>
</dbReference>
<comment type="similarity">
    <text evidence="2 7 8">In the C-terminal section; belongs to the NAD synthetase family.</text>
</comment>
<dbReference type="GO" id="GO:0003952">
    <property type="term" value="F:NAD+ synthase (glutamine-hydrolyzing) activity"/>
    <property type="evidence" value="ECO:0007669"/>
    <property type="project" value="UniProtKB-UniRule"/>
</dbReference>
<dbReference type="GO" id="GO:0004359">
    <property type="term" value="F:glutaminase activity"/>
    <property type="evidence" value="ECO:0007669"/>
    <property type="project" value="InterPro"/>
</dbReference>
<dbReference type="GO" id="GO:0005524">
    <property type="term" value="F:ATP binding"/>
    <property type="evidence" value="ECO:0007669"/>
    <property type="project" value="UniProtKB-UniRule"/>
</dbReference>
<evidence type="ECO:0000256" key="8">
    <source>
        <dbReference type="PIRNR" id="PIRNR006630"/>
    </source>
</evidence>
<dbReference type="PROSITE" id="PS50263">
    <property type="entry name" value="CN_HYDROLASE"/>
    <property type="match status" value="1"/>
</dbReference>
<comment type="function">
    <text evidence="7">Catalyzes the ATP-dependent amidation of deamido-NAD to form NAD. Uses L-glutamine as a nitrogen source.</text>
</comment>
<accession>A0AA90SEB5</accession>
<dbReference type="GO" id="GO:0009435">
    <property type="term" value="P:NAD+ biosynthetic process"/>
    <property type="evidence" value="ECO:0007669"/>
    <property type="project" value="UniProtKB-UniRule"/>
</dbReference>
<comment type="similarity">
    <text evidence="9">Belongs to the NAD synthetase family.</text>
</comment>
<dbReference type="GO" id="GO:0005737">
    <property type="term" value="C:cytoplasm"/>
    <property type="evidence" value="ECO:0007669"/>
    <property type="project" value="InterPro"/>
</dbReference>
<keyword evidence="6 7" id="KW-0520">NAD</keyword>
<evidence type="ECO:0000313" key="12">
    <source>
        <dbReference type="Proteomes" id="UP001178148"/>
    </source>
</evidence>
<dbReference type="Proteomes" id="UP001178148">
    <property type="component" value="Unassembled WGS sequence"/>
</dbReference>
<dbReference type="SUPFAM" id="SSF56317">
    <property type="entry name" value="Carbon-nitrogen hydrolase"/>
    <property type="match status" value="1"/>
</dbReference>
<gene>
    <name evidence="7" type="primary">nadE</name>
    <name evidence="11" type="ORF">QS748_14400</name>
</gene>
<dbReference type="FunFam" id="3.40.50.620:FF:000106">
    <property type="entry name" value="Glutamine-dependent NAD(+) synthetase"/>
    <property type="match status" value="1"/>
</dbReference>
<feature type="binding site" evidence="7">
    <location>
        <position position="180"/>
    </location>
    <ligand>
        <name>L-glutamine</name>
        <dbReference type="ChEBI" id="CHEBI:58359"/>
    </ligand>
</feature>
<evidence type="ECO:0000256" key="1">
    <source>
        <dbReference type="ARBA" id="ARBA00005188"/>
    </source>
</evidence>
<organism evidence="11 12">
    <name type="scientific">Candidatus Endonucleibacter bathymodioli</name>
    <dbReference type="NCBI Taxonomy" id="539814"/>
    <lineage>
        <taxon>Bacteria</taxon>
        <taxon>Pseudomonadati</taxon>
        <taxon>Pseudomonadota</taxon>
        <taxon>Gammaproteobacteria</taxon>
        <taxon>Oceanospirillales</taxon>
        <taxon>Endozoicomonadaceae</taxon>
        <taxon>Candidatus Endonucleibacter</taxon>
    </lineage>
</organism>
<feature type="binding site" evidence="7">
    <location>
        <position position="174"/>
    </location>
    <ligand>
        <name>L-glutamine</name>
        <dbReference type="ChEBI" id="CHEBI:58359"/>
    </ligand>
</feature>
<feature type="domain" description="CN hydrolase" evidence="10">
    <location>
        <begin position="5"/>
        <end position="244"/>
    </location>
</feature>
<evidence type="ECO:0000259" key="10">
    <source>
        <dbReference type="PROSITE" id="PS50263"/>
    </source>
</evidence>
<protein>
    <recommendedName>
        <fullName evidence="7 8">Glutamine-dependent NAD(+) synthetase</fullName>
        <ecNumber evidence="7 8">6.3.5.1</ecNumber>
    </recommendedName>
    <alternativeName>
        <fullName evidence="7 8">NAD(+) synthase [glutamine-hydrolyzing]</fullName>
    </alternativeName>
</protein>
<dbReference type="AlphaFoldDB" id="A0AA90SEB5"/>
<dbReference type="InterPro" id="IPR014445">
    <property type="entry name" value="Gln-dep_NAD_synthase"/>
</dbReference>
<dbReference type="Gene3D" id="3.60.110.10">
    <property type="entry name" value="Carbon-nitrogen hydrolase"/>
    <property type="match status" value="1"/>
</dbReference>
<dbReference type="InterPro" id="IPR022310">
    <property type="entry name" value="NAD/GMP_synthase"/>
</dbReference>
<dbReference type="InterPro" id="IPR014729">
    <property type="entry name" value="Rossmann-like_a/b/a_fold"/>
</dbReference>
<dbReference type="Pfam" id="PF02540">
    <property type="entry name" value="NAD_synthase"/>
    <property type="match status" value="1"/>
</dbReference>
<dbReference type="Pfam" id="PF00795">
    <property type="entry name" value="CN_hydrolase"/>
    <property type="match status" value="1"/>
</dbReference>
<keyword evidence="4 7" id="KW-0547">Nucleotide-binding</keyword>
<dbReference type="SUPFAM" id="SSF52402">
    <property type="entry name" value="Adenine nucleotide alpha hydrolases-like"/>
    <property type="match status" value="1"/>
</dbReference>
<evidence type="ECO:0000256" key="2">
    <source>
        <dbReference type="ARBA" id="ARBA00007145"/>
    </source>
</evidence>
<name>A0AA90SEB5_9GAMM</name>
<feature type="binding site" evidence="7">
    <location>
        <begin position="287"/>
        <end position="294"/>
    </location>
    <ligand>
        <name>ATP</name>
        <dbReference type="ChEBI" id="CHEBI:30616"/>
    </ligand>
</feature>
<dbReference type="EMBL" id="JASXSV010000042">
    <property type="protein sequence ID" value="MDP0590307.1"/>
    <property type="molecule type" value="Genomic_DNA"/>
</dbReference>
<feature type="active site" description="For glutaminase activity" evidence="7">
    <location>
        <position position="112"/>
    </location>
</feature>